<dbReference type="EMBL" id="JBBPCO010000007">
    <property type="protein sequence ID" value="MEK8089764.1"/>
    <property type="molecule type" value="Genomic_DNA"/>
</dbReference>
<reference evidence="2 3" key="1">
    <citation type="submission" date="2024-04" db="EMBL/GenBank/DDBJ databases">
        <authorList>
            <person name="Abashina T."/>
            <person name="Shaikin A."/>
        </authorList>
    </citation>
    <scope>NUCLEOTIDE SEQUENCE [LARGE SCALE GENOMIC DNA]</scope>
    <source>
        <strain evidence="2 3">AAFK</strain>
    </source>
</reference>
<dbReference type="Proteomes" id="UP001446205">
    <property type="component" value="Unassembled WGS sequence"/>
</dbReference>
<accession>A0ABU9D8B6</accession>
<dbReference type="PANTHER" id="PTHR31284:SF10">
    <property type="entry name" value="ACID PHOSPHATASE-LIKE PROTEIN"/>
    <property type="match status" value="1"/>
</dbReference>
<feature type="domain" description="Polynucleotide kinase PNKP phosphatase" evidence="1">
    <location>
        <begin position="6"/>
        <end position="147"/>
    </location>
</feature>
<dbReference type="Gene3D" id="3.40.50.1000">
    <property type="entry name" value="HAD superfamily/HAD-like"/>
    <property type="match status" value="1"/>
</dbReference>
<dbReference type="RefSeq" id="WP_341370821.1">
    <property type="nucleotide sequence ID" value="NZ_JBBPCO010000007.1"/>
</dbReference>
<keyword evidence="3" id="KW-1185">Reference proteome</keyword>
<dbReference type="InterPro" id="IPR056782">
    <property type="entry name" value="HAD_PNKP"/>
</dbReference>
<dbReference type="InterPro" id="IPR023214">
    <property type="entry name" value="HAD_sf"/>
</dbReference>
<evidence type="ECO:0000259" key="1">
    <source>
        <dbReference type="Pfam" id="PF25109"/>
    </source>
</evidence>
<protein>
    <submittedName>
        <fullName evidence="2">HAD family acid phosphatase</fullName>
    </submittedName>
</protein>
<proteinExistence type="predicted"/>
<evidence type="ECO:0000313" key="3">
    <source>
        <dbReference type="Proteomes" id="UP001446205"/>
    </source>
</evidence>
<gene>
    <name evidence="2" type="ORF">WOB96_08275</name>
</gene>
<name>A0ABU9D8B6_9PROT</name>
<evidence type="ECO:0000313" key="2">
    <source>
        <dbReference type="EMBL" id="MEK8089764.1"/>
    </source>
</evidence>
<dbReference type="PANTHER" id="PTHR31284">
    <property type="entry name" value="ACID PHOSPHATASE-LIKE PROTEIN"/>
    <property type="match status" value="1"/>
</dbReference>
<organism evidence="2 3">
    <name type="scientific">Thermithiobacillus plumbiphilus</name>
    <dbReference type="NCBI Taxonomy" id="1729899"/>
    <lineage>
        <taxon>Bacteria</taxon>
        <taxon>Pseudomonadati</taxon>
        <taxon>Pseudomonadota</taxon>
        <taxon>Acidithiobacillia</taxon>
        <taxon>Acidithiobacillales</taxon>
        <taxon>Thermithiobacillaceae</taxon>
        <taxon>Thermithiobacillus</taxon>
    </lineage>
</organism>
<dbReference type="SUPFAM" id="SSF56784">
    <property type="entry name" value="HAD-like"/>
    <property type="match status" value="1"/>
</dbReference>
<dbReference type="Pfam" id="PF25109">
    <property type="entry name" value="HAD_PNKP"/>
    <property type="match status" value="1"/>
</dbReference>
<dbReference type="InterPro" id="IPR036412">
    <property type="entry name" value="HAD-like_sf"/>
</dbReference>
<comment type="caution">
    <text evidence="2">The sequence shown here is derived from an EMBL/GenBank/DDBJ whole genome shotgun (WGS) entry which is preliminary data.</text>
</comment>
<sequence length="147" mass="16954">MQTRQDIVIFDIDGTLADVSARLHHLEKRPKNWKAFFSGIAEDPAIAPMVQLCNTLFDAGFHIILCTGRPDNLRGVTKAWLAREGVQYHELYMRPVQDRRSDVEVKRELLAHVDRSRVAFVVEDRDRVVEMWRQEGLMCLQCASGNF</sequence>